<evidence type="ECO:0000313" key="4">
    <source>
        <dbReference type="Proteomes" id="UP000076858"/>
    </source>
</evidence>
<name>A0A164M6W1_9CRUS</name>
<evidence type="ECO:0000256" key="2">
    <source>
        <dbReference type="SAM" id="SignalP"/>
    </source>
</evidence>
<keyword evidence="1" id="KW-0472">Membrane</keyword>
<evidence type="ECO:0000256" key="1">
    <source>
        <dbReference type="SAM" id="Phobius"/>
    </source>
</evidence>
<accession>A0A164M6W1</accession>
<feature type="chain" id="PRO_5007851688" evidence="2">
    <location>
        <begin position="21"/>
        <end position="194"/>
    </location>
</feature>
<gene>
    <name evidence="3" type="ORF">APZ42_032172</name>
</gene>
<feature type="transmembrane region" description="Helical" evidence="1">
    <location>
        <begin position="75"/>
        <end position="98"/>
    </location>
</feature>
<protein>
    <submittedName>
        <fullName evidence="3">Uncharacterized protein</fullName>
    </submittedName>
</protein>
<reference evidence="3 4" key="1">
    <citation type="submission" date="2016-03" db="EMBL/GenBank/DDBJ databases">
        <title>EvidentialGene: Evidence-directed Construction of Genes on Genomes.</title>
        <authorList>
            <person name="Gilbert D.G."/>
            <person name="Choi J.-H."/>
            <person name="Mockaitis K."/>
            <person name="Colbourne J."/>
            <person name="Pfrender M."/>
        </authorList>
    </citation>
    <scope>NUCLEOTIDE SEQUENCE [LARGE SCALE GENOMIC DNA]</scope>
    <source>
        <strain evidence="3 4">Xinb3</strain>
        <tissue evidence="3">Complete organism</tissue>
    </source>
</reference>
<comment type="caution">
    <text evidence="3">The sequence shown here is derived from an EMBL/GenBank/DDBJ whole genome shotgun (WGS) entry which is preliminary data.</text>
</comment>
<feature type="signal peptide" evidence="2">
    <location>
        <begin position="1"/>
        <end position="20"/>
    </location>
</feature>
<organism evidence="3 4">
    <name type="scientific">Daphnia magna</name>
    <dbReference type="NCBI Taxonomy" id="35525"/>
    <lineage>
        <taxon>Eukaryota</taxon>
        <taxon>Metazoa</taxon>
        <taxon>Ecdysozoa</taxon>
        <taxon>Arthropoda</taxon>
        <taxon>Crustacea</taxon>
        <taxon>Branchiopoda</taxon>
        <taxon>Diplostraca</taxon>
        <taxon>Cladocera</taxon>
        <taxon>Anomopoda</taxon>
        <taxon>Daphniidae</taxon>
        <taxon>Daphnia</taxon>
    </lineage>
</organism>
<proteinExistence type="predicted"/>
<sequence>MRNTFLSIFFLRSKSVSVEASSSTPSITERYGRSVHRTRAPSTFHFLAFERDNVIHHSIHHWGFPVTTPDRFLHLFSYLFLIFSFVVWVCVCVCTLYISHNVQILLDWCVPRYLMSCTYNPPVDLHLKASPGVNHDSSPSVSTLYINYIYKLFMGWKDLKGSRKPLEGHSSMTSRMKGKNLKRLVEGMTKTFLP</sequence>
<dbReference type="Proteomes" id="UP000076858">
    <property type="component" value="Unassembled WGS sequence"/>
</dbReference>
<evidence type="ECO:0000313" key="3">
    <source>
        <dbReference type="EMBL" id="KZS04786.1"/>
    </source>
</evidence>
<dbReference type="EMBL" id="LRGB01003056">
    <property type="protein sequence ID" value="KZS04786.1"/>
    <property type="molecule type" value="Genomic_DNA"/>
</dbReference>
<keyword evidence="4" id="KW-1185">Reference proteome</keyword>
<keyword evidence="2" id="KW-0732">Signal</keyword>
<keyword evidence="1" id="KW-0812">Transmembrane</keyword>
<keyword evidence="1" id="KW-1133">Transmembrane helix</keyword>
<dbReference type="AlphaFoldDB" id="A0A164M6W1"/>